<evidence type="ECO:0000313" key="3">
    <source>
        <dbReference type="EMBL" id="USE79689.1"/>
    </source>
</evidence>
<dbReference type="Gene3D" id="3.40.50.10180">
    <property type="entry name" value="Glycerate kinase, MOFRL-like N-terminal domain"/>
    <property type="match status" value="1"/>
</dbReference>
<dbReference type="PANTHER" id="PTHR12227">
    <property type="entry name" value="GLYCERATE KINASE"/>
    <property type="match status" value="1"/>
</dbReference>
<dbReference type="PANTHER" id="PTHR12227:SF0">
    <property type="entry name" value="GLYCERATE KINASE"/>
    <property type="match status" value="1"/>
</dbReference>
<proteinExistence type="predicted"/>
<keyword evidence="3" id="KW-0418">Kinase</keyword>
<name>A0ABY4VQZ3_9BURK</name>
<sequence length="437" mass="44872">MSGAATLGVEPRALLRASFDAAVAAADPLRIVAAHLPPPSRQGRTLVVGAGKAAASMALAVERAYAGAGVALEGLVVTRYAHGLPTAHVRVIEAGHPVPDEAGERAAAEILARVQALGPEDRLIVLVSGGGSSLLSLPADGVSMADLRATTQELLRCGAPITEMNVVRKHLSRIQGGRLAQASRAPVTTLIVSDVAGDDPSAIASGPTVADPSTYDDALAILRRYEARVPPAVRAYLEAGARGERAETPKPGDPLFARVDNRMIATAHGSLAAAAEVFRAQGVAPVILGDTVTGEAREVARVYAALVREIRAYNAPFAAPVALISGGECTVTLPKDGAGRARGGRCSEFLLSLAIELEGVAGVHAIAADTDGIDGSEDNAGALADPDTLARAEAAGMPARRQLEAHDAWGLFDAIGDLVVTGPTRTNVNDYRAILIL</sequence>
<dbReference type="Pfam" id="PF13660">
    <property type="entry name" value="DUF4147"/>
    <property type="match status" value="1"/>
</dbReference>
<dbReference type="InterPro" id="IPR007835">
    <property type="entry name" value="MOFRL"/>
</dbReference>
<dbReference type="InterPro" id="IPR039760">
    <property type="entry name" value="MOFRL_protein"/>
</dbReference>
<dbReference type="Pfam" id="PF05161">
    <property type="entry name" value="MOFRL"/>
    <property type="match status" value="1"/>
</dbReference>
<dbReference type="SUPFAM" id="SSF82544">
    <property type="entry name" value="GckA/TtuD-like"/>
    <property type="match status" value="1"/>
</dbReference>
<keyword evidence="4" id="KW-1185">Reference proteome</keyword>
<dbReference type="InterPro" id="IPR025286">
    <property type="entry name" value="MOFRL_assoc_dom"/>
</dbReference>
<dbReference type="Gene3D" id="3.40.1480.10">
    <property type="entry name" value="MOFRL domain"/>
    <property type="match status" value="1"/>
</dbReference>
<dbReference type="Proteomes" id="UP001056648">
    <property type="component" value="Chromosome 2"/>
</dbReference>
<dbReference type="RefSeq" id="WP_082371386.1">
    <property type="nucleotide sequence ID" value="NZ_BAAAEB010000007.1"/>
</dbReference>
<dbReference type="GO" id="GO:0016301">
    <property type="term" value="F:kinase activity"/>
    <property type="evidence" value="ECO:0007669"/>
    <property type="project" value="UniProtKB-KW"/>
</dbReference>
<keyword evidence="3" id="KW-0808">Transferase</keyword>
<accession>A0ABY4VQZ3</accession>
<protein>
    <submittedName>
        <fullName evidence="3">Glycerate kinase</fullName>
    </submittedName>
</protein>
<reference evidence="3" key="1">
    <citation type="submission" date="2022-06" db="EMBL/GenBank/DDBJ databases">
        <title>Complete genome sequence and characterization of Cupriavidus gilardii QJ1 isolated from contaminating cells.</title>
        <authorList>
            <person name="Qi J."/>
        </authorList>
    </citation>
    <scope>NUCLEOTIDE SEQUENCE</scope>
    <source>
        <strain evidence="3">QJ1</strain>
    </source>
</reference>
<evidence type="ECO:0000313" key="4">
    <source>
        <dbReference type="Proteomes" id="UP001056648"/>
    </source>
</evidence>
<dbReference type="EMBL" id="CP098736">
    <property type="protein sequence ID" value="USE79689.1"/>
    <property type="molecule type" value="Genomic_DNA"/>
</dbReference>
<evidence type="ECO:0000259" key="2">
    <source>
        <dbReference type="Pfam" id="PF13660"/>
    </source>
</evidence>
<feature type="domain" description="MOFRL" evidence="1">
    <location>
        <begin position="321"/>
        <end position="430"/>
    </location>
</feature>
<evidence type="ECO:0000259" key="1">
    <source>
        <dbReference type="Pfam" id="PF05161"/>
    </source>
</evidence>
<feature type="domain" description="MOFRL-associated" evidence="2">
    <location>
        <begin position="15"/>
        <end position="238"/>
    </location>
</feature>
<organism evidence="3 4">
    <name type="scientific">Cupriavidus gilardii</name>
    <dbReference type="NCBI Taxonomy" id="82541"/>
    <lineage>
        <taxon>Bacteria</taxon>
        <taxon>Pseudomonadati</taxon>
        <taxon>Pseudomonadota</taxon>
        <taxon>Betaproteobacteria</taxon>
        <taxon>Burkholderiales</taxon>
        <taxon>Burkholderiaceae</taxon>
        <taxon>Cupriavidus</taxon>
    </lineage>
</organism>
<dbReference type="InterPro" id="IPR037035">
    <property type="entry name" value="GK-like_C_sf"/>
</dbReference>
<gene>
    <name evidence="3" type="ORF">NDR89_24240</name>
</gene>
<dbReference type="InterPro" id="IPR038614">
    <property type="entry name" value="GK_N_sf"/>
</dbReference>